<gene>
    <name evidence="2" type="ORF">UFOPK3752_00333</name>
    <name evidence="3" type="ORF">UFOPK4150_02497</name>
</gene>
<dbReference type="EMBL" id="CAFBND010000008">
    <property type="protein sequence ID" value="CAB4929499.1"/>
    <property type="molecule type" value="Genomic_DNA"/>
</dbReference>
<proteinExistence type="predicted"/>
<evidence type="ECO:0000256" key="1">
    <source>
        <dbReference type="SAM" id="Phobius"/>
    </source>
</evidence>
<name>A0A6J7IEX0_9ZZZZ</name>
<organism evidence="2">
    <name type="scientific">freshwater metagenome</name>
    <dbReference type="NCBI Taxonomy" id="449393"/>
    <lineage>
        <taxon>unclassified sequences</taxon>
        <taxon>metagenomes</taxon>
        <taxon>ecological metagenomes</taxon>
    </lineage>
</organism>
<accession>A0A6J7IEX0</accession>
<dbReference type="AlphaFoldDB" id="A0A6J7IEX0"/>
<sequence length="342" mass="35533">MNTLDDQLLDDLNDLPGWEALTASPSPAPSSEALDRSATAVREAIAVDAARARSADVIRSRAKSIHSARRRRTRWAVGAGAVAAAAALVIAAPTLSTPGIAPVSVASASEFLTHLAAIAPAVTSIDAAYWKVTSTSVNLANPAPGSDQVQTTTVWYGRNGGEWIQTGSEKLMKVSNAPARFTLPYDAALSWAQVAEMSSDPIALDTHLKTLVGARGSIIDAVGILLATAPLTSSQRAAMFTILSTQPGVTKRDFVKDELGRIGTALDFPFGPTETVTLLLADDGTLLEVTAVASVDHEKVLDSPRLVGGTPGPASTEITKKGRVLSRQTYLSVGGTNTTPGA</sequence>
<protein>
    <submittedName>
        <fullName evidence="2">Unannotated protein</fullName>
    </submittedName>
</protein>
<keyword evidence="1" id="KW-1133">Transmembrane helix</keyword>
<evidence type="ECO:0000313" key="2">
    <source>
        <dbReference type="EMBL" id="CAB4929499.1"/>
    </source>
</evidence>
<dbReference type="EMBL" id="CAFBPU010000102">
    <property type="protein sequence ID" value="CAB5041406.1"/>
    <property type="molecule type" value="Genomic_DNA"/>
</dbReference>
<reference evidence="2" key="1">
    <citation type="submission" date="2020-05" db="EMBL/GenBank/DDBJ databases">
        <authorList>
            <person name="Chiriac C."/>
            <person name="Salcher M."/>
            <person name="Ghai R."/>
            <person name="Kavagutti S V."/>
        </authorList>
    </citation>
    <scope>NUCLEOTIDE SEQUENCE</scope>
</reference>
<keyword evidence="1" id="KW-0812">Transmembrane</keyword>
<feature type="transmembrane region" description="Helical" evidence="1">
    <location>
        <begin position="75"/>
        <end position="95"/>
    </location>
</feature>
<evidence type="ECO:0000313" key="3">
    <source>
        <dbReference type="EMBL" id="CAB5041406.1"/>
    </source>
</evidence>
<keyword evidence="1" id="KW-0472">Membrane</keyword>